<evidence type="ECO:0000256" key="1">
    <source>
        <dbReference type="SAM" id="Phobius"/>
    </source>
</evidence>
<name>A0AAW1PQN6_9CHLO</name>
<dbReference type="PANTHER" id="PTHR37171">
    <property type="entry name" value="SERINE/THREONINE-PROTEIN KINASE YRZF-RELATED"/>
    <property type="match status" value="1"/>
</dbReference>
<evidence type="ECO:0008006" key="4">
    <source>
        <dbReference type="Google" id="ProtNLM"/>
    </source>
</evidence>
<organism evidence="2 3">
    <name type="scientific">Symbiochloris irregularis</name>
    <dbReference type="NCBI Taxonomy" id="706552"/>
    <lineage>
        <taxon>Eukaryota</taxon>
        <taxon>Viridiplantae</taxon>
        <taxon>Chlorophyta</taxon>
        <taxon>core chlorophytes</taxon>
        <taxon>Trebouxiophyceae</taxon>
        <taxon>Trebouxiales</taxon>
        <taxon>Trebouxiaceae</taxon>
        <taxon>Symbiochloris</taxon>
    </lineage>
</organism>
<dbReference type="InterPro" id="IPR011009">
    <property type="entry name" value="Kinase-like_dom_sf"/>
</dbReference>
<keyword evidence="1" id="KW-0472">Membrane</keyword>
<dbReference type="Gene3D" id="1.10.510.10">
    <property type="entry name" value="Transferase(Phosphotransferase) domain 1"/>
    <property type="match status" value="1"/>
</dbReference>
<dbReference type="EMBL" id="JALJOQ010000014">
    <property type="protein sequence ID" value="KAK9810766.1"/>
    <property type="molecule type" value="Genomic_DNA"/>
</dbReference>
<comment type="caution">
    <text evidence="2">The sequence shown here is derived from an EMBL/GenBank/DDBJ whole genome shotgun (WGS) entry which is preliminary data.</text>
</comment>
<evidence type="ECO:0000313" key="2">
    <source>
        <dbReference type="EMBL" id="KAK9810766.1"/>
    </source>
</evidence>
<keyword evidence="1" id="KW-1133">Transmembrane helix</keyword>
<reference evidence="2 3" key="1">
    <citation type="journal article" date="2024" name="Nat. Commun.">
        <title>Phylogenomics reveals the evolutionary origins of lichenization in chlorophyte algae.</title>
        <authorList>
            <person name="Puginier C."/>
            <person name="Libourel C."/>
            <person name="Otte J."/>
            <person name="Skaloud P."/>
            <person name="Haon M."/>
            <person name="Grisel S."/>
            <person name="Petersen M."/>
            <person name="Berrin J.G."/>
            <person name="Delaux P.M."/>
            <person name="Dal Grande F."/>
            <person name="Keller J."/>
        </authorList>
    </citation>
    <scope>NUCLEOTIDE SEQUENCE [LARGE SCALE GENOMIC DNA]</scope>
    <source>
        <strain evidence="2 3">SAG 2036</strain>
    </source>
</reference>
<keyword evidence="3" id="KW-1185">Reference proteome</keyword>
<dbReference type="InterPro" id="IPR052396">
    <property type="entry name" value="Meiotic_Drive_Suppr_Kinase"/>
</dbReference>
<keyword evidence="1" id="KW-0812">Transmembrane</keyword>
<feature type="transmembrane region" description="Helical" evidence="1">
    <location>
        <begin position="67"/>
        <end position="86"/>
    </location>
</feature>
<protein>
    <recommendedName>
        <fullName evidence="4">Protein kinase domain-containing protein</fullName>
    </recommendedName>
</protein>
<sequence>MRFEASEMVWWGQITDQVGKATLLGHSAAVKWVDLLKQKPKEQALRTEARVYRHLPHTLQGTAIPKVLAIGCWVLINFIFVATLLYKQPASPRHFSQTQCEQAVEALRKIHDAGVLHGDVHSGNCLIDDQGAGRMLWAKQQGAKTLGGSPGFAEELCLMTALR</sequence>
<evidence type="ECO:0000313" key="3">
    <source>
        <dbReference type="Proteomes" id="UP001465755"/>
    </source>
</evidence>
<dbReference type="PANTHER" id="PTHR37171:SF1">
    <property type="entry name" value="SERINE_THREONINE-PROTEIN KINASE YRZF-RELATED"/>
    <property type="match status" value="1"/>
</dbReference>
<dbReference type="SUPFAM" id="SSF56112">
    <property type="entry name" value="Protein kinase-like (PK-like)"/>
    <property type="match status" value="1"/>
</dbReference>
<dbReference type="AlphaFoldDB" id="A0AAW1PQN6"/>
<gene>
    <name evidence="2" type="ORF">WJX73_005844</name>
</gene>
<dbReference type="Proteomes" id="UP001465755">
    <property type="component" value="Unassembled WGS sequence"/>
</dbReference>
<accession>A0AAW1PQN6</accession>
<proteinExistence type="predicted"/>